<gene>
    <name evidence="3" type="ORF">METZ01_LOCUS75025</name>
</gene>
<dbReference type="Gene3D" id="2.30.40.10">
    <property type="entry name" value="Urease, subunit C, domain 1"/>
    <property type="match status" value="1"/>
</dbReference>
<dbReference type="InterPro" id="IPR032466">
    <property type="entry name" value="Metal_Hydrolase"/>
</dbReference>
<dbReference type="EMBL" id="UINC01005573">
    <property type="protein sequence ID" value="SVA22171.1"/>
    <property type="molecule type" value="Genomic_DNA"/>
</dbReference>
<dbReference type="AlphaFoldDB" id="A0A381U340"/>
<sequence>MRRYRAAWALPIAAPPIKDASVTLDRGRIVSIGPVPSNTSTASKDYIDLGSAVVLPGLVNAHTHLELSFLEGRIAPTESMPEWVDEVLSSKLGTDIEKSNAIESSIVELRRHGTALVGDISNTLETVEPLKRAPLSAVVFHELLGFNSSDPDAQARSAVEATDLSSDVEGVRVSVAAHAPYSVSPALFEALRHELSSKCPMAPITVHLAESAEELVFLDDGGGPWRQLLERRGAWNPSWEPPQCSPGEFLKRVGWHDPSVIVVHGVHLSVEDLLGLSEIGVTLVTCPRSNVWTGAGPPPIKRFIESGVSLAVGTDSLASAPDLNLFAELARLREISPDVPASSLLMSATIGGARALRWEDEFGTIEPGKSADLIAVALPETVSDVEEYLVCGIGVSDITWLEDVS</sequence>
<dbReference type="Gene3D" id="3.20.20.140">
    <property type="entry name" value="Metal-dependent hydrolases"/>
    <property type="match status" value="1"/>
</dbReference>
<protein>
    <recommendedName>
        <fullName evidence="2">Amidohydrolase-related domain-containing protein</fullName>
    </recommendedName>
</protein>
<evidence type="ECO:0000313" key="3">
    <source>
        <dbReference type="EMBL" id="SVA22171.1"/>
    </source>
</evidence>
<dbReference type="GO" id="GO:0016810">
    <property type="term" value="F:hydrolase activity, acting on carbon-nitrogen (but not peptide) bonds"/>
    <property type="evidence" value="ECO:0007669"/>
    <property type="project" value="InterPro"/>
</dbReference>
<dbReference type="Pfam" id="PF01979">
    <property type="entry name" value="Amidohydro_1"/>
    <property type="match status" value="1"/>
</dbReference>
<organism evidence="3">
    <name type="scientific">marine metagenome</name>
    <dbReference type="NCBI Taxonomy" id="408172"/>
    <lineage>
        <taxon>unclassified sequences</taxon>
        <taxon>metagenomes</taxon>
        <taxon>ecological metagenomes</taxon>
    </lineage>
</organism>
<name>A0A381U340_9ZZZZ</name>
<feature type="domain" description="Amidohydrolase-related" evidence="2">
    <location>
        <begin position="53"/>
        <end position="380"/>
    </location>
</feature>
<dbReference type="InterPro" id="IPR006680">
    <property type="entry name" value="Amidohydro-rel"/>
</dbReference>
<dbReference type="InterPro" id="IPR050287">
    <property type="entry name" value="MTA/SAH_deaminase"/>
</dbReference>
<dbReference type="SUPFAM" id="SSF51338">
    <property type="entry name" value="Composite domain of metallo-dependent hydrolases"/>
    <property type="match status" value="1"/>
</dbReference>
<dbReference type="SUPFAM" id="SSF51556">
    <property type="entry name" value="Metallo-dependent hydrolases"/>
    <property type="match status" value="1"/>
</dbReference>
<reference evidence="3" key="1">
    <citation type="submission" date="2018-05" db="EMBL/GenBank/DDBJ databases">
        <authorList>
            <person name="Lanie J.A."/>
            <person name="Ng W.-L."/>
            <person name="Kazmierczak K.M."/>
            <person name="Andrzejewski T.M."/>
            <person name="Davidsen T.M."/>
            <person name="Wayne K.J."/>
            <person name="Tettelin H."/>
            <person name="Glass J.I."/>
            <person name="Rusch D."/>
            <person name="Podicherti R."/>
            <person name="Tsui H.-C.T."/>
            <person name="Winkler M.E."/>
        </authorList>
    </citation>
    <scope>NUCLEOTIDE SEQUENCE</scope>
</reference>
<keyword evidence="1" id="KW-0378">Hydrolase</keyword>
<dbReference type="PANTHER" id="PTHR43794">
    <property type="entry name" value="AMINOHYDROLASE SSNA-RELATED"/>
    <property type="match status" value="1"/>
</dbReference>
<evidence type="ECO:0000256" key="1">
    <source>
        <dbReference type="ARBA" id="ARBA00022801"/>
    </source>
</evidence>
<proteinExistence type="predicted"/>
<evidence type="ECO:0000259" key="2">
    <source>
        <dbReference type="Pfam" id="PF01979"/>
    </source>
</evidence>
<accession>A0A381U340</accession>
<dbReference type="InterPro" id="IPR011059">
    <property type="entry name" value="Metal-dep_hydrolase_composite"/>
</dbReference>
<dbReference type="PANTHER" id="PTHR43794:SF11">
    <property type="entry name" value="AMIDOHYDROLASE-RELATED DOMAIN-CONTAINING PROTEIN"/>
    <property type="match status" value="1"/>
</dbReference>